<gene>
    <name evidence="2" type="ORF">ECRASSUSDP1_LOCUS23489</name>
</gene>
<evidence type="ECO:0000256" key="1">
    <source>
        <dbReference type="SAM" id="MobiDB-lite"/>
    </source>
</evidence>
<evidence type="ECO:0000313" key="2">
    <source>
        <dbReference type="EMBL" id="CAI2382022.1"/>
    </source>
</evidence>
<organism evidence="2 3">
    <name type="scientific">Euplotes crassus</name>
    <dbReference type="NCBI Taxonomy" id="5936"/>
    <lineage>
        <taxon>Eukaryota</taxon>
        <taxon>Sar</taxon>
        <taxon>Alveolata</taxon>
        <taxon>Ciliophora</taxon>
        <taxon>Intramacronucleata</taxon>
        <taxon>Spirotrichea</taxon>
        <taxon>Hypotrichia</taxon>
        <taxon>Euplotida</taxon>
        <taxon>Euplotidae</taxon>
        <taxon>Moneuplotes</taxon>
    </lineage>
</organism>
<dbReference type="AlphaFoldDB" id="A0AAD1Y358"/>
<sequence>MEKRGIQSKIAEIITGAEIGANQFKGYRDSGRFPKTDAFSRQTMELKKLTCTTHPSRFSSKKVSQERSPLLRSTKENFLNGCNINKLFNSVKKINYQFAESDSKKISILGSRSLKASIWSPPLDETEEMQTGFLRIISDDLPQKTPHQMQKFNAQQEERKRNIERRFRNSDLRGYKFMKKDEDFKTPQSGKNKRKTSSNLLRLSYLYKKLNIMNVSDKKSKRNISNQLNTEIKDPRKADFGFGFNGVKHEYSTKSDTSTEIKLKFNQVWGEESKIEKPPSQSSKTTKNIKNVKNLIKSHPKNPKNPQKPKTKSNYIGYLQKVLPVYKLKCPLYFNSNPKISAQSRYSASKGRKKEPKQQKKEISYCSSRENLKGNYVFSKEPSRQKEANQKLNGARMRHTRNNAEAYTSIQKREICYFEQSRQSGVTGDKRKSKKFKTLNTARCDPSKFPLREESFSFMSKEKEKLESINHQRVKKSEYKGKQRKNAQPSWSYHSLKNSGFQDSISKALTKESQKDFSHKNKISNCRQGNLSFGGKRNYKPNGLQADHSLRITYIPRSTINSNSSAPITHPKTSHK</sequence>
<feature type="region of interest" description="Disordered" evidence="1">
    <location>
        <begin position="474"/>
        <end position="496"/>
    </location>
</feature>
<keyword evidence="3" id="KW-1185">Reference proteome</keyword>
<proteinExistence type="predicted"/>
<protein>
    <submittedName>
        <fullName evidence="2">Uncharacterized protein</fullName>
    </submittedName>
</protein>
<feature type="compositionally biased region" description="Polar residues" evidence="1">
    <location>
        <begin position="486"/>
        <end position="496"/>
    </location>
</feature>
<accession>A0AAD1Y358</accession>
<dbReference type="Proteomes" id="UP001295684">
    <property type="component" value="Unassembled WGS sequence"/>
</dbReference>
<feature type="region of interest" description="Disordered" evidence="1">
    <location>
        <begin position="342"/>
        <end position="362"/>
    </location>
</feature>
<feature type="region of interest" description="Disordered" evidence="1">
    <location>
        <begin position="272"/>
        <end position="312"/>
    </location>
</feature>
<reference evidence="2" key="1">
    <citation type="submission" date="2023-07" db="EMBL/GenBank/DDBJ databases">
        <authorList>
            <consortium name="AG Swart"/>
            <person name="Singh M."/>
            <person name="Singh A."/>
            <person name="Seah K."/>
            <person name="Emmerich C."/>
        </authorList>
    </citation>
    <scope>NUCLEOTIDE SEQUENCE</scope>
    <source>
        <strain evidence="2">DP1</strain>
    </source>
</reference>
<comment type="caution">
    <text evidence="2">The sequence shown here is derived from an EMBL/GenBank/DDBJ whole genome shotgun (WGS) entry which is preliminary data.</text>
</comment>
<name>A0AAD1Y358_EUPCR</name>
<feature type="region of interest" description="Disordered" evidence="1">
    <location>
        <begin position="557"/>
        <end position="576"/>
    </location>
</feature>
<feature type="compositionally biased region" description="Basic residues" evidence="1">
    <location>
        <begin position="296"/>
        <end position="311"/>
    </location>
</feature>
<dbReference type="EMBL" id="CAMPGE010024160">
    <property type="protein sequence ID" value="CAI2382022.1"/>
    <property type="molecule type" value="Genomic_DNA"/>
</dbReference>
<feature type="compositionally biased region" description="Polar residues" evidence="1">
    <location>
        <begin position="279"/>
        <end position="291"/>
    </location>
</feature>
<evidence type="ECO:0000313" key="3">
    <source>
        <dbReference type="Proteomes" id="UP001295684"/>
    </source>
</evidence>
<feature type="compositionally biased region" description="Polar residues" evidence="1">
    <location>
        <begin position="557"/>
        <end position="567"/>
    </location>
</feature>